<keyword evidence="4" id="KW-1185">Reference proteome</keyword>
<dbReference type="RefSeq" id="WP_092678604.1">
    <property type="nucleotide sequence ID" value="NZ_FOXS01000008.1"/>
</dbReference>
<feature type="chain" id="PRO_5011561650" evidence="1">
    <location>
        <begin position="37"/>
        <end position="201"/>
    </location>
</feature>
<keyword evidence="1" id="KW-0732">Signal</keyword>
<evidence type="ECO:0000256" key="1">
    <source>
        <dbReference type="SAM" id="SignalP"/>
    </source>
</evidence>
<dbReference type="GO" id="GO:0055085">
    <property type="term" value="P:transmembrane transport"/>
    <property type="evidence" value="ECO:0007669"/>
    <property type="project" value="InterPro"/>
</dbReference>
<dbReference type="EMBL" id="FOXS01000008">
    <property type="protein sequence ID" value="SFQ80350.1"/>
    <property type="molecule type" value="Genomic_DNA"/>
</dbReference>
<evidence type="ECO:0000259" key="2">
    <source>
        <dbReference type="Pfam" id="PF03544"/>
    </source>
</evidence>
<dbReference type="Pfam" id="PF03544">
    <property type="entry name" value="TonB_C"/>
    <property type="match status" value="1"/>
</dbReference>
<proteinExistence type="predicted"/>
<name>A0A1I6BHD6_HYMAR</name>
<dbReference type="Proteomes" id="UP000199029">
    <property type="component" value="Unassembled WGS sequence"/>
</dbReference>
<organism evidence="3 4">
    <name type="scientific">Hymenobacter arizonensis</name>
    <name type="common">Siccationidurans arizonensis</name>
    <dbReference type="NCBI Taxonomy" id="1227077"/>
    <lineage>
        <taxon>Bacteria</taxon>
        <taxon>Pseudomonadati</taxon>
        <taxon>Bacteroidota</taxon>
        <taxon>Cytophagia</taxon>
        <taxon>Cytophagales</taxon>
        <taxon>Hymenobacteraceae</taxon>
        <taxon>Hymenobacter</taxon>
    </lineage>
</organism>
<feature type="domain" description="TonB C-terminal" evidence="2">
    <location>
        <begin position="137"/>
        <end position="197"/>
    </location>
</feature>
<dbReference type="STRING" id="1227077.SAMN04515668_4570"/>
<gene>
    <name evidence="3" type="ORF">SAMN04515668_4570</name>
</gene>
<evidence type="ECO:0000313" key="3">
    <source>
        <dbReference type="EMBL" id="SFQ80350.1"/>
    </source>
</evidence>
<evidence type="ECO:0000313" key="4">
    <source>
        <dbReference type="Proteomes" id="UP000199029"/>
    </source>
</evidence>
<feature type="signal peptide" evidence="1">
    <location>
        <begin position="1"/>
        <end position="36"/>
    </location>
</feature>
<dbReference type="AlphaFoldDB" id="A0A1I6BHD6"/>
<reference evidence="4" key="1">
    <citation type="submission" date="2016-10" db="EMBL/GenBank/DDBJ databases">
        <authorList>
            <person name="Varghese N."/>
            <person name="Submissions S."/>
        </authorList>
    </citation>
    <scope>NUCLEOTIDE SEQUENCE [LARGE SCALE GENOMIC DNA]</scope>
    <source>
        <strain evidence="4">OR362-8,ATCC BAA-1266,JCM 13504</strain>
    </source>
</reference>
<dbReference type="SUPFAM" id="SSF74653">
    <property type="entry name" value="TolA/TonB C-terminal domain"/>
    <property type="match status" value="1"/>
</dbReference>
<accession>A0A1I6BHD6</accession>
<sequence length="201" mass="20845">MIYIAIQRTVVKSPRRFLCGLLVATGLLCTSRTALAQTPLQTALDGGRSATLAKVVSRQLREADSVARVTGRQPDRMRIDKIDAAAPHRGFVVVTSAAGAVEELPALASGGGMGALVEAVEQQLASAPGTQATPRSETRVYALLTIDADGKVQHAKIVDGPDAAINAAVLAAIQRLPRLSPGQVAGTAVPVKLTIPVQVKS</sequence>
<protein>
    <submittedName>
        <fullName evidence="3">TonB protein C-terminal</fullName>
    </submittedName>
</protein>
<dbReference type="Gene3D" id="3.30.1150.10">
    <property type="match status" value="1"/>
</dbReference>
<dbReference type="InterPro" id="IPR037682">
    <property type="entry name" value="TonB_C"/>
</dbReference>